<name>D7G5R4_ECTSI</name>
<feature type="domain" description="Cilium assembly protein DZIP1 N-terminal" evidence="3">
    <location>
        <begin position="298"/>
        <end position="414"/>
    </location>
</feature>
<dbReference type="AlphaFoldDB" id="D7G5R4"/>
<dbReference type="GO" id="GO:0008270">
    <property type="term" value="F:zinc ion binding"/>
    <property type="evidence" value="ECO:0007669"/>
    <property type="project" value="UniProtKB-KW"/>
</dbReference>
<feature type="compositionally biased region" description="Basic and acidic residues" evidence="2">
    <location>
        <begin position="552"/>
        <end position="590"/>
    </location>
</feature>
<feature type="compositionally biased region" description="Basic and acidic residues" evidence="2">
    <location>
        <begin position="758"/>
        <end position="769"/>
    </location>
</feature>
<dbReference type="EMBL" id="FN649751">
    <property type="protein sequence ID" value="CBJ27361.1"/>
    <property type="molecule type" value="Genomic_DNA"/>
</dbReference>
<reference evidence="4 5" key="1">
    <citation type="journal article" date="2010" name="Nature">
        <title>The Ectocarpus genome and the independent evolution of multicellularity in brown algae.</title>
        <authorList>
            <person name="Cock J.M."/>
            <person name="Sterck L."/>
            <person name="Rouze P."/>
            <person name="Scornet D."/>
            <person name="Allen A.E."/>
            <person name="Amoutzias G."/>
            <person name="Anthouard V."/>
            <person name="Artiguenave F."/>
            <person name="Aury J.M."/>
            <person name="Badger J.H."/>
            <person name="Beszteri B."/>
            <person name="Billiau K."/>
            <person name="Bonnet E."/>
            <person name="Bothwell J.H."/>
            <person name="Bowler C."/>
            <person name="Boyen C."/>
            <person name="Brownlee C."/>
            <person name="Carrano C.J."/>
            <person name="Charrier B."/>
            <person name="Cho G.Y."/>
            <person name="Coelho S.M."/>
            <person name="Collen J."/>
            <person name="Corre E."/>
            <person name="Da Silva C."/>
            <person name="Delage L."/>
            <person name="Delaroque N."/>
            <person name="Dittami S.M."/>
            <person name="Doulbeau S."/>
            <person name="Elias M."/>
            <person name="Farnham G."/>
            <person name="Gachon C.M."/>
            <person name="Gschloessl B."/>
            <person name="Heesch S."/>
            <person name="Jabbari K."/>
            <person name="Jubin C."/>
            <person name="Kawai H."/>
            <person name="Kimura K."/>
            <person name="Kloareg B."/>
            <person name="Kupper F.C."/>
            <person name="Lang D."/>
            <person name="Le Bail A."/>
            <person name="Leblanc C."/>
            <person name="Lerouge P."/>
            <person name="Lohr M."/>
            <person name="Lopez P.J."/>
            <person name="Martens C."/>
            <person name="Maumus F."/>
            <person name="Michel G."/>
            <person name="Miranda-Saavedra D."/>
            <person name="Morales J."/>
            <person name="Moreau H."/>
            <person name="Motomura T."/>
            <person name="Nagasato C."/>
            <person name="Napoli C.A."/>
            <person name="Nelson D.R."/>
            <person name="Nyvall-Collen P."/>
            <person name="Peters A.F."/>
            <person name="Pommier C."/>
            <person name="Potin P."/>
            <person name="Poulain J."/>
            <person name="Quesneville H."/>
            <person name="Read B."/>
            <person name="Rensing S.A."/>
            <person name="Ritter A."/>
            <person name="Rousvoal S."/>
            <person name="Samanta M."/>
            <person name="Samson G."/>
            <person name="Schroeder D.C."/>
            <person name="Segurens B."/>
            <person name="Strittmatter M."/>
            <person name="Tonon T."/>
            <person name="Tregear J.W."/>
            <person name="Valentin K."/>
            <person name="von Dassow P."/>
            <person name="Yamagishi T."/>
            <person name="Van de Peer Y."/>
            <person name="Wincker P."/>
        </authorList>
    </citation>
    <scope>NUCLEOTIDE SEQUENCE [LARGE SCALE GENOMIC DNA]</scope>
    <source>
        <strain evidence="5">Ec32 / CCAP1310/4</strain>
    </source>
</reference>
<feature type="region of interest" description="Disordered" evidence="2">
    <location>
        <begin position="222"/>
        <end position="252"/>
    </location>
</feature>
<gene>
    <name evidence="4" type="ORF">Esi_0067_0047</name>
</gene>
<dbReference type="PANTHER" id="PTHR21502:SF3">
    <property type="entry name" value="CILIUM ASSEMBLY PROTEIN DZIP1L"/>
    <property type="match status" value="1"/>
</dbReference>
<evidence type="ECO:0000256" key="2">
    <source>
        <dbReference type="SAM" id="MobiDB-lite"/>
    </source>
</evidence>
<evidence type="ECO:0000313" key="4">
    <source>
        <dbReference type="EMBL" id="CBJ27361.1"/>
    </source>
</evidence>
<evidence type="ECO:0000256" key="1">
    <source>
        <dbReference type="ARBA" id="ARBA00023054"/>
    </source>
</evidence>
<organism evidence="4 5">
    <name type="scientific">Ectocarpus siliculosus</name>
    <name type="common">Brown alga</name>
    <name type="synonym">Conferva siliculosa</name>
    <dbReference type="NCBI Taxonomy" id="2880"/>
    <lineage>
        <taxon>Eukaryota</taxon>
        <taxon>Sar</taxon>
        <taxon>Stramenopiles</taxon>
        <taxon>Ochrophyta</taxon>
        <taxon>PX clade</taxon>
        <taxon>Phaeophyceae</taxon>
        <taxon>Ectocarpales</taxon>
        <taxon>Ectocarpaceae</taxon>
        <taxon>Ectocarpus</taxon>
    </lineage>
</organism>
<dbReference type="OrthoDB" id="26525at2759"/>
<dbReference type="EMBL" id="FN648894">
    <property type="protein sequence ID" value="CBJ27361.1"/>
    <property type="molecule type" value="Genomic_DNA"/>
</dbReference>
<feature type="compositionally biased region" description="Low complexity" evidence="2">
    <location>
        <begin position="742"/>
        <end position="757"/>
    </location>
</feature>
<sequence length="960" mass="101695">MPNSLELELEAPHMRPEALPWESVSSVKTFANMSVQKSLTMVSLPAAVDLTQLVLPGEAGEERRLMTGQETLHVEIQGYDNGVTFSLGKASIPLPTMPVMTEQSSTSHLPVRVCLTGAEGVRTGTLVGAFRAYWSSAGEPPRDDVDPNLNIILPQQLSEPGPAAVESQEKISEDAIDQEAEHPTLGEHSGDPNHQEWENQAIALLDEATRVLAASRFSYTRRQRRPSNVSAAAATDLAFKDPKERGDGNVHKRQQVSEAIPADTWGTGNPTVVAMRSASPPENKLEKRVPPRFPTAGFKFEPTTGSVDWHRVATVNVSKIEREGDLQTLRQFLPDVAVGKVDDDDNFDTNPGLLNAFRLAQLQAQYVLHCQQVLQRQFVSLQTAVAGMELETEGNLQGTKAMKNSARLLRKENRKQDKIINGYAAMLRIHNPGLASKVFLDDKGRLKVRRLDDAARRRDHRGRRSERRNRRRKYRERRVDKTTGDDETPSNGTERGASPAGSAFSHGNGSSDWSEARGGAPRTGRGPRPSITPMPAPAESFKYRDSGFSLDNGREQDEGRVAAPSDIREALLVEGGRSPDVRDGIGERVESLGATTARGGGGRGDLTHGGTRLDAERQDSWAAGSSLSRGTEGFGVEPTAPRDRGSSGAAGARPGSGGDGGSTLSLAGTDLRTGNRPIAVAGAGGKRGSSGMNAEVYAGSSTAGPATGPRASRSQGGDSAVGSNAGGVASDDSGSLAFDGWRGTSSGSPMRRGGSSRSGEEFHGDRRVSGEGLSGVDRSPRVVTVAVKPKKTRPTSAGEGREGHSTSPPSPQQRDRRLEANDSATALSARADGSGETSVVALDAEATLRENERRRSGTFPEKQTTGGYTSERPAPLSGGVTVARADTARLPGSGGTQLTKANKLDVTVPASPSLVTDAARLGLEGDEFPDLLDFDLDDISEIDAGGEWAGSAAGSGSLSS</sequence>
<dbReference type="InterPro" id="IPR032714">
    <property type="entry name" value="DZIP1_N"/>
</dbReference>
<keyword evidence="5" id="KW-1185">Reference proteome</keyword>
<feature type="compositionally biased region" description="Low complexity" evidence="2">
    <location>
        <begin position="516"/>
        <end position="529"/>
    </location>
</feature>
<dbReference type="InterPro" id="IPR051241">
    <property type="entry name" value="DZIP_RILPL"/>
</dbReference>
<evidence type="ECO:0000313" key="5">
    <source>
        <dbReference type="Proteomes" id="UP000002630"/>
    </source>
</evidence>
<dbReference type="Proteomes" id="UP000002630">
    <property type="component" value="Linkage Group LG26"/>
</dbReference>
<keyword evidence="1" id="KW-0175">Coiled coil</keyword>
<feature type="compositionally biased region" description="Basic and acidic residues" evidence="2">
    <location>
        <begin position="238"/>
        <end position="250"/>
    </location>
</feature>
<dbReference type="Pfam" id="PF13815">
    <property type="entry name" value="Dzip-like_N"/>
    <property type="match status" value="1"/>
</dbReference>
<dbReference type="PANTHER" id="PTHR21502">
    <property type="entry name" value="ZINC FINGER PROTEIN DZIP1"/>
    <property type="match status" value="1"/>
</dbReference>
<dbReference type="InParanoid" id="D7G5R4"/>
<feature type="compositionally biased region" description="Basic and acidic residues" evidence="2">
    <location>
        <begin position="846"/>
        <end position="855"/>
    </location>
</feature>
<accession>D7G5R4</accession>
<feature type="compositionally biased region" description="Basic residues" evidence="2">
    <location>
        <begin position="457"/>
        <end position="476"/>
    </location>
</feature>
<proteinExistence type="predicted"/>
<evidence type="ECO:0000259" key="3">
    <source>
        <dbReference type="Pfam" id="PF13815"/>
    </source>
</evidence>
<dbReference type="GO" id="GO:0005737">
    <property type="term" value="C:cytoplasm"/>
    <property type="evidence" value="ECO:0007669"/>
    <property type="project" value="UniProtKB-SubCell"/>
</dbReference>
<protein>
    <submittedName>
        <fullName evidence="4">Similar to DAZ interacting protein 1-like isoform 1</fullName>
    </submittedName>
</protein>
<feature type="region of interest" description="Disordered" evidence="2">
    <location>
        <begin position="453"/>
        <end position="878"/>
    </location>
</feature>